<reference evidence="2" key="1">
    <citation type="journal article" date="2014" name="Front. Microbiol.">
        <title>High frequency of phylogenetically diverse reductive dehalogenase-homologous genes in deep subseafloor sedimentary metagenomes.</title>
        <authorList>
            <person name="Kawai M."/>
            <person name="Futagami T."/>
            <person name="Toyoda A."/>
            <person name="Takaki Y."/>
            <person name="Nishi S."/>
            <person name="Hori S."/>
            <person name="Arai W."/>
            <person name="Tsubouchi T."/>
            <person name="Morono Y."/>
            <person name="Uchiyama I."/>
            <person name="Ito T."/>
            <person name="Fujiyama A."/>
            <person name="Inagaki F."/>
            <person name="Takami H."/>
        </authorList>
    </citation>
    <scope>NUCLEOTIDE SEQUENCE</scope>
    <source>
        <strain evidence="2">Expedition CK06-06</strain>
    </source>
</reference>
<dbReference type="AlphaFoldDB" id="X1AML3"/>
<evidence type="ECO:0000259" key="1">
    <source>
        <dbReference type="Pfam" id="PF07085"/>
    </source>
</evidence>
<gene>
    <name evidence="2" type="ORF">S01H4_11115</name>
</gene>
<accession>X1AML3</accession>
<dbReference type="Pfam" id="PF07085">
    <property type="entry name" value="DRTGG"/>
    <property type="match status" value="1"/>
</dbReference>
<dbReference type="Gene3D" id="3.40.1390.20">
    <property type="entry name" value="HprK N-terminal domain-like"/>
    <property type="match status" value="1"/>
</dbReference>
<dbReference type="InterPro" id="IPR028979">
    <property type="entry name" value="Ser_kin/Pase_Hpr-like_N_sf"/>
</dbReference>
<name>X1AML3_9ZZZZ</name>
<feature type="domain" description="DRTGG" evidence="1">
    <location>
        <begin position="5"/>
        <end position="100"/>
    </location>
</feature>
<dbReference type="InterPro" id="IPR010766">
    <property type="entry name" value="DRTGG"/>
</dbReference>
<comment type="caution">
    <text evidence="2">The sequence shown here is derived from an EMBL/GenBank/DDBJ whole genome shotgun (WGS) entry which is preliminary data.</text>
</comment>
<sequence length="118" mass="12625">MTLNEVKKLLNAKVIVGSGALNADIKMGCGCDLMSDVLAFVKPDSLLLTGLTNPQVIRTVEMSDIKAVCFVRGKKPDKETVELAKSKNIPLLLTDLPLFEACGKLYKEGLAGCSEING</sequence>
<proteinExistence type="predicted"/>
<protein>
    <recommendedName>
        <fullName evidence="1">DRTGG domain-containing protein</fullName>
    </recommendedName>
</protein>
<organism evidence="2">
    <name type="scientific">marine sediment metagenome</name>
    <dbReference type="NCBI Taxonomy" id="412755"/>
    <lineage>
        <taxon>unclassified sequences</taxon>
        <taxon>metagenomes</taxon>
        <taxon>ecological metagenomes</taxon>
    </lineage>
</organism>
<evidence type="ECO:0000313" key="2">
    <source>
        <dbReference type="EMBL" id="GAG70702.1"/>
    </source>
</evidence>
<dbReference type="SUPFAM" id="SSF75138">
    <property type="entry name" value="HprK N-terminal domain-like"/>
    <property type="match status" value="1"/>
</dbReference>
<dbReference type="EMBL" id="BART01004424">
    <property type="protein sequence ID" value="GAG70702.1"/>
    <property type="molecule type" value="Genomic_DNA"/>
</dbReference>